<reference evidence="4" key="1">
    <citation type="submission" date="2022-07" db="EMBL/GenBank/DDBJ databases">
        <title>Phylogenomic reconstructions and comparative analyses of Kickxellomycotina fungi.</title>
        <authorList>
            <person name="Reynolds N.K."/>
            <person name="Stajich J.E."/>
            <person name="Barry K."/>
            <person name="Grigoriev I.V."/>
            <person name="Crous P."/>
            <person name="Smith M.E."/>
        </authorList>
    </citation>
    <scope>NUCLEOTIDE SEQUENCE</scope>
    <source>
        <strain evidence="4">RSA 567</strain>
    </source>
</reference>
<evidence type="ECO:0000313" key="4">
    <source>
        <dbReference type="EMBL" id="KAJ1976625.1"/>
    </source>
</evidence>
<evidence type="ECO:0000259" key="3">
    <source>
        <dbReference type="Pfam" id="PF07910"/>
    </source>
</evidence>
<evidence type="ECO:0000256" key="2">
    <source>
        <dbReference type="SAM" id="SignalP"/>
    </source>
</evidence>
<comment type="caution">
    <text evidence="4">The sequence shown here is derived from an EMBL/GenBank/DDBJ whole genome shotgun (WGS) entry which is preliminary data.</text>
</comment>
<protein>
    <recommendedName>
        <fullName evidence="3">UFSP1/2/DUB catalytic domain-containing protein</fullName>
    </recommendedName>
</protein>
<feature type="chain" id="PRO_5040834161" description="UFSP1/2/DUB catalytic domain-containing protein" evidence="2">
    <location>
        <begin position="24"/>
        <end position="313"/>
    </location>
</feature>
<dbReference type="Gene3D" id="3.90.70.130">
    <property type="match status" value="1"/>
</dbReference>
<dbReference type="InterPro" id="IPR012462">
    <property type="entry name" value="UFSP1/2_DUB_cat"/>
</dbReference>
<dbReference type="Pfam" id="PF07910">
    <property type="entry name" value="Peptidase_C78"/>
    <property type="match status" value="1"/>
</dbReference>
<keyword evidence="1" id="KW-0378">Hydrolase</keyword>
<sequence>MRCQLLWSAAVLLGMSGARVSRAGQPPATTSNAVNPDEPRIATIRLSQGQEYYNKGFKDARWGCGYRNTQILCSALLKRYPQLKEQLRDGVPGLKELGPQLKPDYSPTGICKRLNFVCNRHKWIGPLNVYPFLEKLGFQPLIIEFFPTENTKSPFEGLLRVVQLYFCNQLPPLPEHGEDITKVLETRRDYSVNQETCAPSTTPHLPLYLQNPVHSYTIVGFEQTDAGDVNLIVFSPQPHPATSDFKVGHETLKLPLERLSAKKLGRQSGYQILMIKGPKAPAQPCSNPDDQTVNNRYAFCRLPVPGSVQQTQP</sequence>
<name>A0A9W8E7R7_9FUNG</name>
<proteinExistence type="predicted"/>
<keyword evidence="2" id="KW-0732">Signal</keyword>
<gene>
    <name evidence="4" type="ORF">H4R34_003906</name>
</gene>
<accession>A0A9W8E7R7</accession>
<organism evidence="4 5">
    <name type="scientific">Dimargaris verticillata</name>
    <dbReference type="NCBI Taxonomy" id="2761393"/>
    <lineage>
        <taxon>Eukaryota</taxon>
        <taxon>Fungi</taxon>
        <taxon>Fungi incertae sedis</taxon>
        <taxon>Zoopagomycota</taxon>
        <taxon>Kickxellomycotina</taxon>
        <taxon>Dimargaritomycetes</taxon>
        <taxon>Dimargaritales</taxon>
        <taxon>Dimargaritaceae</taxon>
        <taxon>Dimargaris</taxon>
    </lineage>
</organism>
<evidence type="ECO:0000256" key="1">
    <source>
        <dbReference type="ARBA" id="ARBA00022801"/>
    </source>
</evidence>
<dbReference type="OrthoDB" id="288987at2759"/>
<keyword evidence="5" id="KW-1185">Reference proteome</keyword>
<dbReference type="EMBL" id="JANBQB010000414">
    <property type="protein sequence ID" value="KAJ1976625.1"/>
    <property type="molecule type" value="Genomic_DNA"/>
</dbReference>
<dbReference type="AlphaFoldDB" id="A0A9W8E7R7"/>
<dbReference type="GO" id="GO:0016787">
    <property type="term" value="F:hydrolase activity"/>
    <property type="evidence" value="ECO:0007669"/>
    <property type="project" value="UniProtKB-KW"/>
</dbReference>
<dbReference type="Proteomes" id="UP001151582">
    <property type="component" value="Unassembled WGS sequence"/>
</dbReference>
<evidence type="ECO:0000313" key="5">
    <source>
        <dbReference type="Proteomes" id="UP001151582"/>
    </source>
</evidence>
<feature type="signal peptide" evidence="2">
    <location>
        <begin position="1"/>
        <end position="23"/>
    </location>
</feature>
<feature type="domain" description="UFSP1/2/DUB catalytic" evidence="3">
    <location>
        <begin position="50"/>
        <end position="272"/>
    </location>
</feature>